<dbReference type="EMBL" id="JBBPFD010000008">
    <property type="protein sequence ID" value="KAK7915744.1"/>
    <property type="molecule type" value="Genomic_DNA"/>
</dbReference>
<protein>
    <recommendedName>
        <fullName evidence="5">TATA-binding protein interacting (TIP20) domain-containing protein</fullName>
    </recommendedName>
</protein>
<dbReference type="InterPro" id="IPR016024">
    <property type="entry name" value="ARM-type_fold"/>
</dbReference>
<evidence type="ECO:0000313" key="6">
    <source>
        <dbReference type="EMBL" id="KAK7915744.1"/>
    </source>
</evidence>
<dbReference type="InterPro" id="IPR011989">
    <property type="entry name" value="ARM-like"/>
</dbReference>
<organism evidence="6 7">
    <name type="scientific">Mugilogobius chulae</name>
    <name type="common">yellowstripe goby</name>
    <dbReference type="NCBI Taxonomy" id="88201"/>
    <lineage>
        <taxon>Eukaryota</taxon>
        <taxon>Metazoa</taxon>
        <taxon>Chordata</taxon>
        <taxon>Craniata</taxon>
        <taxon>Vertebrata</taxon>
        <taxon>Euteleostomi</taxon>
        <taxon>Actinopterygii</taxon>
        <taxon>Neopterygii</taxon>
        <taxon>Teleostei</taxon>
        <taxon>Neoteleostei</taxon>
        <taxon>Acanthomorphata</taxon>
        <taxon>Gobiaria</taxon>
        <taxon>Gobiiformes</taxon>
        <taxon>Gobioidei</taxon>
        <taxon>Gobiidae</taxon>
        <taxon>Gobionellinae</taxon>
        <taxon>Mugilogobius</taxon>
    </lineage>
</organism>
<evidence type="ECO:0000256" key="1">
    <source>
        <dbReference type="ARBA" id="ARBA00007657"/>
    </source>
</evidence>
<name>A0AAW0PBQ3_9GOBI</name>
<feature type="region of interest" description="Disordered" evidence="4">
    <location>
        <begin position="1"/>
        <end position="24"/>
    </location>
</feature>
<feature type="domain" description="TATA-binding protein interacting (TIP20)" evidence="5">
    <location>
        <begin position="423"/>
        <end position="584"/>
    </location>
</feature>
<evidence type="ECO:0000256" key="2">
    <source>
        <dbReference type="ARBA" id="ARBA00022737"/>
    </source>
</evidence>
<dbReference type="InterPro" id="IPR039852">
    <property type="entry name" value="CAND1/CAND2"/>
</dbReference>
<evidence type="ECO:0000256" key="3">
    <source>
        <dbReference type="ARBA" id="ARBA00022786"/>
    </source>
</evidence>
<dbReference type="GO" id="GO:0010265">
    <property type="term" value="P:SCF complex assembly"/>
    <property type="evidence" value="ECO:0007669"/>
    <property type="project" value="InterPro"/>
</dbReference>
<evidence type="ECO:0000256" key="4">
    <source>
        <dbReference type="SAM" id="MobiDB-lite"/>
    </source>
</evidence>
<dbReference type="Pfam" id="PF08623">
    <property type="entry name" value="TIP120"/>
    <property type="match status" value="1"/>
</dbReference>
<evidence type="ECO:0000259" key="5">
    <source>
        <dbReference type="Pfam" id="PF08623"/>
    </source>
</evidence>
<dbReference type="PANTHER" id="PTHR12696">
    <property type="entry name" value="TIP120"/>
    <property type="match status" value="1"/>
</dbReference>
<comment type="caution">
    <text evidence="6">The sequence shown here is derived from an EMBL/GenBank/DDBJ whole genome shotgun (WGS) entry which is preliminary data.</text>
</comment>
<accession>A0AAW0PBQ3</accession>
<dbReference type="AlphaFoldDB" id="A0AAW0PBQ3"/>
<dbReference type="SUPFAM" id="SSF48371">
    <property type="entry name" value="ARM repeat"/>
    <property type="match status" value="1"/>
</dbReference>
<keyword evidence="2" id="KW-0677">Repeat</keyword>
<dbReference type="InterPro" id="IPR013932">
    <property type="entry name" value="TATA-bd_TIP120"/>
</dbReference>
<keyword evidence="7" id="KW-1185">Reference proteome</keyword>
<comment type="similarity">
    <text evidence="1">Belongs to the CAND family.</text>
</comment>
<sequence length="605" mass="66030">MNLKPNFLLNNEEAKGDRHRPGSERAGYFLHGSHGLSPRRPLGAELQGIFNIFLERLKNEITRLTTVRTITLITASPLKASSIKPAALEPVLSELPPLVDESDMHVSQLSITLLTCVAKTCPSSLAKISSSVLPGVFKLVHSPLLQGGALSAILDFLQALVLSKATNLGYSQLLKSLMDPFHSPQCLSDIHRQSYHSAARCVAALCSVCPKETPGTVSSLIQQVKSHSSPESAGSWPSVFGGGGEERQFGRHEEIKTAASCALGSMAVGALNDYLPFMLKEIASQPKRQYLLLHSLKEVISACPASSLCPHLESIWALLFQNAQCAEEGTRNLVAECLGKLTLVNPDQLLPRLKQQLKGGSALARCTVVTAVKFTIIDHPAPIDALLKDCIGDFLSTLKDEDINVRRVALVMFNSAAHNKPSLIRGLLPKVLPHLYKETQIREDLIREVEMGPFKHTVDDGLDVRKAAFECMYTLLDSCLEGLDVLQFLDHVEEGLKDHYDIRMLTFLMLARLASLCPAAVLQRLDRLVEPLKATCTSKVKAGSVKQEFEKQEELRRSAMRAVAALLSVPEVERSPSMAEFANLIQTNADIASIYQSVQGGEAPA</sequence>
<evidence type="ECO:0000313" key="7">
    <source>
        <dbReference type="Proteomes" id="UP001460270"/>
    </source>
</evidence>
<dbReference type="Proteomes" id="UP001460270">
    <property type="component" value="Unassembled WGS sequence"/>
</dbReference>
<proteinExistence type="inferred from homology"/>
<feature type="compositionally biased region" description="Basic and acidic residues" evidence="4">
    <location>
        <begin position="12"/>
        <end position="23"/>
    </location>
</feature>
<gene>
    <name evidence="6" type="ORF">WMY93_011505</name>
</gene>
<reference evidence="7" key="1">
    <citation type="submission" date="2024-04" db="EMBL/GenBank/DDBJ databases">
        <title>Salinicola lusitanus LLJ914,a marine bacterium isolated from the Okinawa Trough.</title>
        <authorList>
            <person name="Li J."/>
        </authorList>
    </citation>
    <scope>NUCLEOTIDE SEQUENCE [LARGE SCALE GENOMIC DNA]</scope>
</reference>
<keyword evidence="3" id="KW-0833">Ubl conjugation pathway</keyword>
<dbReference type="Gene3D" id="1.25.10.10">
    <property type="entry name" value="Leucine-rich Repeat Variant"/>
    <property type="match status" value="1"/>
</dbReference>